<dbReference type="OrthoDB" id="5569250at2759"/>
<dbReference type="InterPro" id="IPR040976">
    <property type="entry name" value="Pkinase_fungal"/>
</dbReference>
<dbReference type="AlphaFoldDB" id="A0A0C3AC11"/>
<dbReference type="InterPro" id="IPR011009">
    <property type="entry name" value="Kinase-like_dom_sf"/>
</dbReference>
<gene>
    <name evidence="2" type="ORF">SCLCIDRAFT_119450</name>
</gene>
<dbReference type="HOGENOM" id="CLU_1220317_0_0_1"/>
<sequence length="227" mass="25984">MNLPPVNCVSVPSLSSSTQEIYGTIRVRCDIYEILSILFSSTGFLGRGTLCYLAVHNGVVYVIKDHWVSGSPLHEVRMLKCVQGIKGVPTYVDSWEVKVKEDVVETMERYREERFRRKMKSIRTHVRLVTTPRVHPLTHFTSKKEFVIAIRGILRSMYSFILTCNRLTDIFTVQKEAVERHVLHHDCSMNNCMIEDRPKGPLGSLIDWEHAVQIIGNNEYDMGGTVS</sequence>
<evidence type="ECO:0000313" key="2">
    <source>
        <dbReference type="EMBL" id="KIM62462.1"/>
    </source>
</evidence>
<reference evidence="2 3" key="1">
    <citation type="submission" date="2014-04" db="EMBL/GenBank/DDBJ databases">
        <authorList>
            <consortium name="DOE Joint Genome Institute"/>
            <person name="Kuo A."/>
            <person name="Kohler A."/>
            <person name="Nagy L.G."/>
            <person name="Floudas D."/>
            <person name="Copeland A."/>
            <person name="Barry K.W."/>
            <person name="Cichocki N."/>
            <person name="Veneault-Fourrey C."/>
            <person name="LaButti K."/>
            <person name="Lindquist E.A."/>
            <person name="Lipzen A."/>
            <person name="Lundell T."/>
            <person name="Morin E."/>
            <person name="Murat C."/>
            <person name="Sun H."/>
            <person name="Tunlid A."/>
            <person name="Henrissat B."/>
            <person name="Grigoriev I.V."/>
            <person name="Hibbett D.S."/>
            <person name="Martin F."/>
            <person name="Nordberg H.P."/>
            <person name="Cantor M.N."/>
            <person name="Hua S.X."/>
        </authorList>
    </citation>
    <scope>NUCLEOTIDE SEQUENCE [LARGE SCALE GENOMIC DNA]</scope>
    <source>
        <strain evidence="2 3">Foug A</strain>
    </source>
</reference>
<dbReference type="Proteomes" id="UP000053989">
    <property type="component" value="Unassembled WGS sequence"/>
</dbReference>
<dbReference type="Pfam" id="PF17667">
    <property type="entry name" value="Pkinase_fungal"/>
    <property type="match status" value="1"/>
</dbReference>
<evidence type="ECO:0000313" key="3">
    <source>
        <dbReference type="Proteomes" id="UP000053989"/>
    </source>
</evidence>
<feature type="domain" description="Fungal-type protein kinase" evidence="1">
    <location>
        <begin position="31"/>
        <end position="216"/>
    </location>
</feature>
<dbReference type="SUPFAM" id="SSF56112">
    <property type="entry name" value="Protein kinase-like (PK-like)"/>
    <property type="match status" value="1"/>
</dbReference>
<dbReference type="STRING" id="1036808.A0A0C3AC11"/>
<reference evidence="3" key="2">
    <citation type="submission" date="2015-01" db="EMBL/GenBank/DDBJ databases">
        <title>Evolutionary Origins and Diversification of the Mycorrhizal Mutualists.</title>
        <authorList>
            <consortium name="DOE Joint Genome Institute"/>
            <consortium name="Mycorrhizal Genomics Consortium"/>
            <person name="Kohler A."/>
            <person name="Kuo A."/>
            <person name="Nagy L.G."/>
            <person name="Floudas D."/>
            <person name="Copeland A."/>
            <person name="Barry K.W."/>
            <person name="Cichocki N."/>
            <person name="Veneault-Fourrey C."/>
            <person name="LaButti K."/>
            <person name="Lindquist E.A."/>
            <person name="Lipzen A."/>
            <person name="Lundell T."/>
            <person name="Morin E."/>
            <person name="Murat C."/>
            <person name="Riley R."/>
            <person name="Ohm R."/>
            <person name="Sun H."/>
            <person name="Tunlid A."/>
            <person name="Henrissat B."/>
            <person name="Grigoriev I.V."/>
            <person name="Hibbett D.S."/>
            <person name="Martin F."/>
        </authorList>
    </citation>
    <scope>NUCLEOTIDE SEQUENCE [LARGE SCALE GENOMIC DNA]</scope>
    <source>
        <strain evidence="3">Foug A</strain>
    </source>
</reference>
<evidence type="ECO:0000259" key="1">
    <source>
        <dbReference type="Pfam" id="PF17667"/>
    </source>
</evidence>
<keyword evidence="3" id="KW-1185">Reference proteome</keyword>
<protein>
    <recommendedName>
        <fullName evidence="1">Fungal-type protein kinase domain-containing protein</fullName>
    </recommendedName>
</protein>
<name>A0A0C3AC11_9AGAM</name>
<proteinExistence type="predicted"/>
<dbReference type="InParanoid" id="A0A0C3AC11"/>
<dbReference type="EMBL" id="KN822042">
    <property type="protein sequence ID" value="KIM62462.1"/>
    <property type="molecule type" value="Genomic_DNA"/>
</dbReference>
<organism evidence="2 3">
    <name type="scientific">Scleroderma citrinum Foug A</name>
    <dbReference type="NCBI Taxonomy" id="1036808"/>
    <lineage>
        <taxon>Eukaryota</taxon>
        <taxon>Fungi</taxon>
        <taxon>Dikarya</taxon>
        <taxon>Basidiomycota</taxon>
        <taxon>Agaricomycotina</taxon>
        <taxon>Agaricomycetes</taxon>
        <taxon>Agaricomycetidae</taxon>
        <taxon>Boletales</taxon>
        <taxon>Sclerodermatineae</taxon>
        <taxon>Sclerodermataceae</taxon>
        <taxon>Scleroderma</taxon>
    </lineage>
</organism>
<accession>A0A0C3AC11</accession>